<dbReference type="InterPro" id="IPR057739">
    <property type="entry name" value="Glyco_hydro_29_N"/>
</dbReference>
<feature type="domain" description="Glycoside hydrolase family 29 N-terminal" evidence="2">
    <location>
        <begin position="2"/>
        <end position="33"/>
    </location>
</feature>
<evidence type="ECO:0000256" key="1">
    <source>
        <dbReference type="SAM" id="Phobius"/>
    </source>
</evidence>
<dbReference type="Pfam" id="PF01120">
    <property type="entry name" value="Alpha_L_fucos"/>
    <property type="match status" value="1"/>
</dbReference>
<evidence type="ECO:0000259" key="2">
    <source>
        <dbReference type="Pfam" id="PF01120"/>
    </source>
</evidence>
<keyword evidence="1" id="KW-0812">Transmembrane</keyword>
<reference evidence="3 4" key="1">
    <citation type="submission" date="2020-07" db="EMBL/GenBank/DDBJ databases">
        <authorList>
            <person name="Feng X."/>
        </authorList>
    </citation>
    <scope>NUCLEOTIDE SEQUENCE [LARGE SCALE GENOMIC DNA]</scope>
    <source>
        <strain evidence="3 4">JCM14086</strain>
    </source>
</reference>
<protein>
    <submittedName>
        <fullName evidence="3">Alpha-L-fucosidase</fullName>
    </submittedName>
</protein>
<dbReference type="GO" id="GO:0004560">
    <property type="term" value="F:alpha-L-fucosidase activity"/>
    <property type="evidence" value="ECO:0007669"/>
    <property type="project" value="InterPro"/>
</dbReference>
<dbReference type="AlphaFoldDB" id="A0A7X1AZA4"/>
<name>A0A7X1AZA4_9BACT</name>
<accession>A0A7X1AZA4</accession>
<organism evidence="3 4">
    <name type="scientific">Puniceicoccus vermicola</name>
    <dbReference type="NCBI Taxonomy" id="388746"/>
    <lineage>
        <taxon>Bacteria</taxon>
        <taxon>Pseudomonadati</taxon>
        <taxon>Verrucomicrobiota</taxon>
        <taxon>Opitutia</taxon>
        <taxon>Puniceicoccales</taxon>
        <taxon>Puniceicoccaceae</taxon>
        <taxon>Puniceicoccus</taxon>
    </lineage>
</organism>
<dbReference type="Proteomes" id="UP000525652">
    <property type="component" value="Unassembled WGS sequence"/>
</dbReference>
<proteinExistence type="predicted"/>
<dbReference type="EMBL" id="JACHVA010000099">
    <property type="protein sequence ID" value="MBC2602529.1"/>
    <property type="molecule type" value="Genomic_DNA"/>
</dbReference>
<gene>
    <name evidence="3" type="ORF">H5P30_12160</name>
</gene>
<keyword evidence="4" id="KW-1185">Reference proteome</keyword>
<feature type="transmembrane region" description="Helical" evidence="1">
    <location>
        <begin position="12"/>
        <end position="29"/>
    </location>
</feature>
<keyword evidence="1" id="KW-1133">Transmembrane helix</keyword>
<sequence length="43" mass="5195">MDWFSEARYGMFVHYGLFILLGLGEWVMNRERIVPAEYRKLAE</sequence>
<dbReference type="Gene3D" id="3.20.20.80">
    <property type="entry name" value="Glycosidases"/>
    <property type="match status" value="1"/>
</dbReference>
<evidence type="ECO:0000313" key="3">
    <source>
        <dbReference type="EMBL" id="MBC2602529.1"/>
    </source>
</evidence>
<evidence type="ECO:0000313" key="4">
    <source>
        <dbReference type="Proteomes" id="UP000525652"/>
    </source>
</evidence>
<dbReference type="GO" id="GO:0005975">
    <property type="term" value="P:carbohydrate metabolic process"/>
    <property type="evidence" value="ECO:0007669"/>
    <property type="project" value="InterPro"/>
</dbReference>
<keyword evidence="1" id="KW-0472">Membrane</keyword>
<comment type="caution">
    <text evidence="3">The sequence shown here is derived from an EMBL/GenBank/DDBJ whole genome shotgun (WGS) entry which is preliminary data.</text>
</comment>